<dbReference type="InterPro" id="IPR001763">
    <property type="entry name" value="Rhodanese-like_dom"/>
</dbReference>
<reference evidence="3 4" key="1">
    <citation type="submission" date="2023-06" db="EMBL/GenBank/DDBJ databases">
        <title>Aquibacillus rhizosphaerae LR5S19.</title>
        <authorList>
            <person name="Sun J.-Q."/>
        </authorList>
    </citation>
    <scope>NUCLEOTIDE SEQUENCE [LARGE SCALE GENOMIC DNA]</scope>
    <source>
        <strain evidence="3 4">LR5S19</strain>
    </source>
</reference>
<dbReference type="PROSITE" id="PS50206">
    <property type="entry name" value="RHODANESE_3"/>
    <property type="match status" value="1"/>
</dbReference>
<evidence type="ECO:0000313" key="3">
    <source>
        <dbReference type="EMBL" id="MDL4842782.1"/>
    </source>
</evidence>
<evidence type="ECO:0000313" key="4">
    <source>
        <dbReference type="Proteomes" id="UP001235343"/>
    </source>
</evidence>
<dbReference type="SUPFAM" id="SSF52540">
    <property type="entry name" value="P-loop containing nucleoside triphosphate hydrolases"/>
    <property type="match status" value="1"/>
</dbReference>
<dbReference type="InterPro" id="IPR027417">
    <property type="entry name" value="P-loop_NTPase"/>
</dbReference>
<evidence type="ECO:0000259" key="2">
    <source>
        <dbReference type="PROSITE" id="PS50206"/>
    </source>
</evidence>
<keyword evidence="4" id="KW-1185">Reference proteome</keyword>
<dbReference type="InterPro" id="IPR017582">
    <property type="entry name" value="SelU"/>
</dbReference>
<dbReference type="Pfam" id="PF26341">
    <property type="entry name" value="AAA_SelU"/>
    <property type="match status" value="1"/>
</dbReference>
<organism evidence="3 4">
    <name type="scientific">Aquibacillus rhizosphaerae</name>
    <dbReference type="NCBI Taxonomy" id="3051431"/>
    <lineage>
        <taxon>Bacteria</taxon>
        <taxon>Bacillati</taxon>
        <taxon>Bacillota</taxon>
        <taxon>Bacilli</taxon>
        <taxon>Bacillales</taxon>
        <taxon>Bacillaceae</taxon>
        <taxon>Aquibacillus</taxon>
    </lineage>
</organism>
<dbReference type="NCBIfam" id="NF008750">
    <property type="entry name" value="PRK11784.1-2"/>
    <property type="match status" value="1"/>
</dbReference>
<dbReference type="Gene3D" id="3.40.250.10">
    <property type="entry name" value="Rhodanese-like domain"/>
    <property type="match status" value="1"/>
</dbReference>
<dbReference type="SUPFAM" id="SSF52821">
    <property type="entry name" value="Rhodanese/Cell cycle control phosphatase"/>
    <property type="match status" value="1"/>
</dbReference>
<feature type="domain" description="Rhodanese" evidence="2">
    <location>
        <begin position="15"/>
        <end position="131"/>
    </location>
</feature>
<comment type="caution">
    <text evidence="3">The sequence shown here is derived from an EMBL/GenBank/DDBJ whole genome shotgun (WGS) entry which is preliminary data.</text>
</comment>
<evidence type="ECO:0000256" key="1">
    <source>
        <dbReference type="ARBA" id="ARBA00023266"/>
    </source>
</evidence>
<dbReference type="NCBIfam" id="TIGR03167">
    <property type="entry name" value="tRNA_sel_U_synt"/>
    <property type="match status" value="1"/>
</dbReference>
<sequence length="350" mass="40286">MFQDIRLEELLEMKQQQKVAIVDVRSPSEFANGNIPGSINIPVFTDDERAEVGTLYKQESVSVAKQRGLEIMSAKLPQFISTFSEIHKPKVVYCWRGGMRSKTAATVIDLMDIPVLRLEGGIRAYRNWVVDTLETFEMKPITYSLNGYTGTGKTIILESLQRENYPVIDLEGMAAHRGSIFGQIGLEPSNQKTFDAQLLDKLLSFRDSPFILMEAESRRIGKVILPDFLLREKEQGTQILVDIPIEERVKNILDDYQPWKDPKEFIRAFKIIKRRIHTPIATEIEKNLLGENYSEAVYLLLKHYYDPRYDHTINQYPDARNYTIKANNVQEAIAPIKELLKNIHVQLQQT</sequence>
<gene>
    <name evidence="3" type="primary">mnmH</name>
    <name evidence="3" type="ORF">QQS35_20315</name>
</gene>
<dbReference type="GO" id="GO:0016740">
    <property type="term" value="F:transferase activity"/>
    <property type="evidence" value="ECO:0007669"/>
    <property type="project" value="UniProtKB-KW"/>
</dbReference>
<dbReference type="Proteomes" id="UP001235343">
    <property type="component" value="Unassembled WGS sequence"/>
</dbReference>
<proteinExistence type="predicted"/>
<dbReference type="EMBL" id="JASTZU010000063">
    <property type="protein sequence ID" value="MDL4842782.1"/>
    <property type="molecule type" value="Genomic_DNA"/>
</dbReference>
<dbReference type="PANTHER" id="PTHR30401:SF0">
    <property type="entry name" value="TRNA 2-SELENOURIDINE SYNTHASE"/>
    <property type="match status" value="1"/>
</dbReference>
<dbReference type="InterPro" id="IPR058840">
    <property type="entry name" value="AAA_SelU"/>
</dbReference>
<name>A0ABT7LBX4_9BACI</name>
<dbReference type="InterPro" id="IPR036873">
    <property type="entry name" value="Rhodanese-like_dom_sf"/>
</dbReference>
<keyword evidence="1" id="KW-0711">Selenium</keyword>
<accession>A0ABT7LBX4</accession>
<dbReference type="SMART" id="SM00450">
    <property type="entry name" value="RHOD"/>
    <property type="match status" value="1"/>
</dbReference>
<dbReference type="Pfam" id="PF00581">
    <property type="entry name" value="Rhodanese"/>
    <property type="match status" value="1"/>
</dbReference>
<keyword evidence="3" id="KW-0808">Transferase</keyword>
<dbReference type="RefSeq" id="WP_285934075.1">
    <property type="nucleotide sequence ID" value="NZ_JASTZU010000063.1"/>
</dbReference>
<dbReference type="EC" id="2.5.1.-" evidence="3"/>
<protein>
    <submittedName>
        <fullName evidence="3">tRNA 2-selenouridine(34) synthase MnmH</fullName>
        <ecNumber evidence="3">2.5.1.-</ecNumber>
    </submittedName>
</protein>
<dbReference type="PANTHER" id="PTHR30401">
    <property type="entry name" value="TRNA 2-SELENOURIDINE SYNTHASE"/>
    <property type="match status" value="1"/>
</dbReference>